<dbReference type="Proteomes" id="UP001596413">
    <property type="component" value="Unassembled WGS sequence"/>
</dbReference>
<feature type="compositionally biased region" description="Basic and acidic residues" evidence="1">
    <location>
        <begin position="1"/>
        <end position="12"/>
    </location>
</feature>
<comment type="caution">
    <text evidence="3">The sequence shown here is derived from an EMBL/GenBank/DDBJ whole genome shotgun (WGS) entry which is preliminary data.</text>
</comment>
<evidence type="ECO:0000313" key="3">
    <source>
        <dbReference type="EMBL" id="MFC7217556.1"/>
    </source>
</evidence>
<keyword evidence="4" id="KW-1185">Reference proteome</keyword>
<feature type="transmembrane region" description="Helical" evidence="2">
    <location>
        <begin position="69"/>
        <end position="89"/>
    </location>
</feature>
<evidence type="ECO:0000256" key="2">
    <source>
        <dbReference type="SAM" id="Phobius"/>
    </source>
</evidence>
<sequence>MLSSKRLTDYRRRGLPAGPRTTQDRDTVGLIGAISAVAGFFVLGIALGPAAMLCGWVALRGRWRDGRPLTAVVALFLGAVDTLLALLWLSGTSPGGGAL</sequence>
<dbReference type="EMBL" id="JBHSZO010000005">
    <property type="protein sequence ID" value="MFC7217556.1"/>
    <property type="molecule type" value="Genomic_DNA"/>
</dbReference>
<proteinExistence type="predicted"/>
<dbReference type="InterPro" id="IPR055338">
    <property type="entry name" value="YqfX-like"/>
</dbReference>
<protein>
    <submittedName>
        <fullName evidence="3">Small hydrophobic protein</fullName>
    </submittedName>
</protein>
<dbReference type="PANTHER" id="PTHR40040:SF1">
    <property type="entry name" value="MEMBRANE PROTEIN"/>
    <property type="match status" value="1"/>
</dbReference>
<accession>A0ABW2GCH5</accession>
<reference evidence="4" key="1">
    <citation type="journal article" date="2019" name="Int. J. Syst. Evol. Microbiol.">
        <title>The Global Catalogue of Microorganisms (GCM) 10K type strain sequencing project: providing services to taxonomists for standard genome sequencing and annotation.</title>
        <authorList>
            <consortium name="The Broad Institute Genomics Platform"/>
            <consortium name="The Broad Institute Genome Sequencing Center for Infectious Disease"/>
            <person name="Wu L."/>
            <person name="Ma J."/>
        </authorList>
    </citation>
    <scope>NUCLEOTIDE SEQUENCE [LARGE SCALE GENOMIC DNA]</scope>
    <source>
        <strain evidence="4">CGMCC 1.13681</strain>
    </source>
</reference>
<dbReference type="PANTHER" id="PTHR40040">
    <property type="entry name" value="SMALL HYDROPHOBIC PROTEIN-RELATED"/>
    <property type="match status" value="1"/>
</dbReference>
<keyword evidence="2" id="KW-0472">Membrane</keyword>
<evidence type="ECO:0000313" key="4">
    <source>
        <dbReference type="Proteomes" id="UP001596413"/>
    </source>
</evidence>
<dbReference type="RefSeq" id="WP_386412494.1">
    <property type="nucleotide sequence ID" value="NZ_JBHSZO010000005.1"/>
</dbReference>
<organism evidence="3 4">
    <name type="scientific">Streptomyces polyrhachis</name>
    <dbReference type="NCBI Taxonomy" id="1282885"/>
    <lineage>
        <taxon>Bacteria</taxon>
        <taxon>Bacillati</taxon>
        <taxon>Actinomycetota</taxon>
        <taxon>Actinomycetes</taxon>
        <taxon>Kitasatosporales</taxon>
        <taxon>Streptomycetaceae</taxon>
        <taxon>Streptomyces</taxon>
    </lineage>
</organism>
<keyword evidence="2" id="KW-0812">Transmembrane</keyword>
<evidence type="ECO:0000256" key="1">
    <source>
        <dbReference type="SAM" id="MobiDB-lite"/>
    </source>
</evidence>
<feature type="transmembrane region" description="Helical" evidence="2">
    <location>
        <begin position="30"/>
        <end position="57"/>
    </location>
</feature>
<feature type="region of interest" description="Disordered" evidence="1">
    <location>
        <begin position="1"/>
        <end position="21"/>
    </location>
</feature>
<keyword evidence="2" id="KW-1133">Transmembrane helix</keyword>
<name>A0ABW2GCH5_9ACTN</name>
<gene>
    <name evidence="3" type="ORF">ACFQLX_05110</name>
</gene>